<proteinExistence type="predicted"/>
<dbReference type="AlphaFoldDB" id="D7E7S5"/>
<dbReference type="OrthoDB" id="23478at2157"/>
<evidence type="ECO:0000256" key="2">
    <source>
        <dbReference type="ARBA" id="ARBA00022485"/>
    </source>
</evidence>
<gene>
    <name evidence="9" type="ordered locus">Metev_1284</name>
</gene>
<dbReference type="Pfam" id="PF12801">
    <property type="entry name" value="Fer4_5"/>
    <property type="match status" value="2"/>
</dbReference>
<dbReference type="Gene3D" id="3.30.70.20">
    <property type="match status" value="1"/>
</dbReference>
<dbReference type="Proteomes" id="UP000000391">
    <property type="component" value="Chromosome"/>
</dbReference>
<dbReference type="GO" id="GO:0005886">
    <property type="term" value="C:plasma membrane"/>
    <property type="evidence" value="ECO:0007669"/>
    <property type="project" value="TreeGrafter"/>
</dbReference>
<dbReference type="PANTHER" id="PTHR30176">
    <property type="entry name" value="FERREDOXIN-TYPE PROTEIN NAPH"/>
    <property type="match status" value="1"/>
</dbReference>
<dbReference type="GO" id="GO:0046872">
    <property type="term" value="F:metal ion binding"/>
    <property type="evidence" value="ECO:0007669"/>
    <property type="project" value="UniProtKB-KW"/>
</dbReference>
<dbReference type="KEGG" id="mev:Metev_1284"/>
<feature type="transmembrane region" description="Helical" evidence="7">
    <location>
        <begin position="109"/>
        <end position="131"/>
    </location>
</feature>
<keyword evidence="4" id="KW-0249">Electron transport</keyword>
<dbReference type="EMBL" id="CP002069">
    <property type="protein sequence ID" value="ADI74148.1"/>
    <property type="molecule type" value="Genomic_DNA"/>
</dbReference>
<dbReference type="STRING" id="644295.Metev_1284"/>
<organism evidence="9 10">
    <name type="scientific">Methanohalobium evestigatum (strain ATCC BAA-1072 / DSM 3721 / NBRC 107634 / OCM 161 / Z-7303)</name>
    <dbReference type="NCBI Taxonomy" id="644295"/>
    <lineage>
        <taxon>Archaea</taxon>
        <taxon>Methanobacteriati</taxon>
        <taxon>Methanobacteriota</taxon>
        <taxon>Stenosarchaea group</taxon>
        <taxon>Methanomicrobia</taxon>
        <taxon>Methanosarcinales</taxon>
        <taxon>Methanosarcinaceae</taxon>
        <taxon>Methanohalobium</taxon>
    </lineage>
</organism>
<feature type="domain" description="4Fe-4S ferredoxin-type" evidence="8">
    <location>
        <begin position="154"/>
        <end position="185"/>
    </location>
</feature>
<reference evidence="9 10" key="1">
    <citation type="submission" date="2010-06" db="EMBL/GenBank/DDBJ databases">
        <title>Complete sequence chromosome of Methanohalobium evestigatum Z-7303.</title>
        <authorList>
            <consortium name="US DOE Joint Genome Institute"/>
            <person name="Lucas S."/>
            <person name="Copeland A."/>
            <person name="Lapidus A."/>
            <person name="Cheng J.-F."/>
            <person name="Bruce D."/>
            <person name="Goodwin L."/>
            <person name="Pitluck S."/>
            <person name="Saunders E."/>
            <person name="Detter J.C."/>
            <person name="Han C."/>
            <person name="Tapia R."/>
            <person name="Land M."/>
            <person name="Hauser L."/>
            <person name="Kyrpides N."/>
            <person name="Mikhailova N."/>
            <person name="Sieprawska-Lupa M."/>
            <person name="Whitman W.B."/>
            <person name="Anderson I."/>
            <person name="Woyke T."/>
        </authorList>
    </citation>
    <scope>NUCLEOTIDE SEQUENCE [LARGE SCALE GENOMIC DNA]</scope>
    <source>
        <strain evidence="10">ATCC BAA-1072 / DSM 3721 / NBRC 107634 / OCM 161 / Z-7303</strain>
    </source>
</reference>
<evidence type="ECO:0000256" key="6">
    <source>
        <dbReference type="ARBA" id="ARBA00023014"/>
    </source>
</evidence>
<evidence type="ECO:0000256" key="7">
    <source>
        <dbReference type="SAM" id="Phobius"/>
    </source>
</evidence>
<evidence type="ECO:0000259" key="8">
    <source>
        <dbReference type="PROSITE" id="PS51379"/>
    </source>
</evidence>
<dbReference type="InterPro" id="IPR017900">
    <property type="entry name" value="4Fe4S_Fe_S_CS"/>
</dbReference>
<dbReference type="GeneID" id="9346917"/>
<protein>
    <submittedName>
        <fullName evidence="9">4Fe-4S ferredoxin iron-sulfur binding domain protein</fullName>
    </submittedName>
</protein>
<dbReference type="PROSITE" id="PS00198">
    <property type="entry name" value="4FE4S_FER_1"/>
    <property type="match status" value="2"/>
</dbReference>
<keyword evidence="2" id="KW-0004">4Fe-4S</keyword>
<keyword evidence="6" id="KW-0411">Iron-sulfur</keyword>
<sequence length="207" mass="23335">MLRITPYMGIIVLIVATAGLWYPILGYFMVLMLATLMIISPFRGRWFCGNICPRGSLYDFWVGKITKGKNIPKILESMWIRVPVFVAMMGFMGYRIFAVMQTESFVNQLGMVFVSMCFVSTSVAVILGVFVSPRTWCTICPMGTVQRVIGGDKYQLHVNDDKCISCNKCSKVCPMHLDVKNVSTNPDCIKCERCVDNCPKDALNFPH</sequence>
<keyword evidence="7" id="KW-0812">Transmembrane</keyword>
<dbReference type="SUPFAM" id="SSF54862">
    <property type="entry name" value="4Fe-4S ferredoxins"/>
    <property type="match status" value="1"/>
</dbReference>
<keyword evidence="10" id="KW-1185">Reference proteome</keyword>
<evidence type="ECO:0000256" key="5">
    <source>
        <dbReference type="ARBA" id="ARBA00023004"/>
    </source>
</evidence>
<dbReference type="PANTHER" id="PTHR30176:SF3">
    <property type="entry name" value="FERREDOXIN-TYPE PROTEIN NAPH"/>
    <property type="match status" value="1"/>
</dbReference>
<dbReference type="PROSITE" id="PS51379">
    <property type="entry name" value="4FE4S_FER_2"/>
    <property type="match status" value="2"/>
</dbReference>
<dbReference type="GO" id="GO:0016491">
    <property type="term" value="F:oxidoreductase activity"/>
    <property type="evidence" value="ECO:0007669"/>
    <property type="project" value="UniProtKB-ARBA"/>
</dbReference>
<evidence type="ECO:0000313" key="10">
    <source>
        <dbReference type="Proteomes" id="UP000000391"/>
    </source>
</evidence>
<keyword evidence="7" id="KW-1133">Transmembrane helix</keyword>
<dbReference type="Pfam" id="PF13746">
    <property type="entry name" value="Fer4_18"/>
    <property type="match status" value="1"/>
</dbReference>
<evidence type="ECO:0000256" key="3">
    <source>
        <dbReference type="ARBA" id="ARBA00022723"/>
    </source>
</evidence>
<accession>D7E7S5</accession>
<evidence type="ECO:0000313" key="9">
    <source>
        <dbReference type="EMBL" id="ADI74148.1"/>
    </source>
</evidence>
<keyword evidence="1" id="KW-0813">Transport</keyword>
<dbReference type="HOGENOM" id="CLU_100907_1_0_2"/>
<feature type="transmembrane region" description="Helical" evidence="7">
    <location>
        <begin position="78"/>
        <end position="97"/>
    </location>
</feature>
<feature type="domain" description="4Fe-4S ferredoxin-type" evidence="8">
    <location>
        <begin position="188"/>
        <end position="207"/>
    </location>
</feature>
<feature type="transmembrane region" description="Helical" evidence="7">
    <location>
        <begin position="7"/>
        <end position="39"/>
    </location>
</feature>
<name>D7E7S5_METEZ</name>
<keyword evidence="3" id="KW-0479">Metal-binding</keyword>
<dbReference type="GO" id="GO:0051539">
    <property type="term" value="F:4 iron, 4 sulfur cluster binding"/>
    <property type="evidence" value="ECO:0007669"/>
    <property type="project" value="UniProtKB-KW"/>
</dbReference>
<dbReference type="InterPro" id="IPR017896">
    <property type="entry name" value="4Fe4S_Fe-S-bd"/>
</dbReference>
<keyword evidence="5" id="KW-0408">Iron</keyword>
<keyword evidence="7" id="KW-0472">Membrane</keyword>
<dbReference type="InterPro" id="IPR051684">
    <property type="entry name" value="Electron_Trans/Redox"/>
</dbReference>
<dbReference type="RefSeq" id="WP_013194714.1">
    <property type="nucleotide sequence ID" value="NC_014253.1"/>
</dbReference>
<evidence type="ECO:0000256" key="1">
    <source>
        <dbReference type="ARBA" id="ARBA00022448"/>
    </source>
</evidence>
<evidence type="ECO:0000256" key="4">
    <source>
        <dbReference type="ARBA" id="ARBA00022982"/>
    </source>
</evidence>